<reference evidence="2" key="3">
    <citation type="submission" date="2025-09" db="UniProtKB">
        <authorList>
            <consortium name="Ensembl"/>
        </authorList>
    </citation>
    <scope>IDENTIFICATION</scope>
</reference>
<feature type="region of interest" description="Disordered" evidence="1">
    <location>
        <begin position="71"/>
        <end position="99"/>
    </location>
</feature>
<dbReference type="PRINTS" id="PR02045">
    <property type="entry name" value="F138DOMAIN"/>
</dbReference>
<evidence type="ECO:0000313" key="3">
    <source>
        <dbReference type="Proteomes" id="UP000001595"/>
    </source>
</evidence>
<proteinExistence type="predicted"/>
<dbReference type="AlphaFoldDB" id="A0A8I5U0A1"/>
<accession>A0A8I5U0A1</accession>
<evidence type="ECO:0000313" key="2">
    <source>
        <dbReference type="Ensembl" id="ENSPPYP00000044312.1"/>
    </source>
</evidence>
<dbReference type="OMA" id="MSTHCKL"/>
<sequence length="99" mass="10670">MAHCSLHRLCSNNSPTLASQVAVTTGVQHHTWLIFVIFFVETGFHHVVQSGLEVLGSSVLLGPSSHSTGIIGMNHRARPPHGSSNTSCLHHTAEVRPQD</sequence>
<reference evidence="2" key="2">
    <citation type="submission" date="2025-08" db="UniProtKB">
        <authorList>
            <consortium name="Ensembl"/>
        </authorList>
    </citation>
    <scope>IDENTIFICATION</scope>
</reference>
<reference evidence="2 3" key="1">
    <citation type="submission" date="2008-02" db="EMBL/GenBank/DDBJ databases">
        <title>A 6x draft sequence assembly of the Pongo pygmaeus abelii genome.</title>
        <authorList>
            <person name="Wilson R.K."/>
            <person name="Mardis E."/>
        </authorList>
    </citation>
    <scope>NUCLEOTIDE SEQUENCE [LARGE SCALE GENOMIC DNA]</scope>
</reference>
<protein>
    <submittedName>
        <fullName evidence="2">Uncharacterized protein</fullName>
    </submittedName>
</protein>
<evidence type="ECO:0000256" key="1">
    <source>
        <dbReference type="SAM" id="MobiDB-lite"/>
    </source>
</evidence>
<dbReference type="Proteomes" id="UP000001595">
    <property type="component" value="Chromosome 10"/>
</dbReference>
<dbReference type="PANTHER" id="PTHR12138:SF162">
    <property type="entry name" value="CHROMOSOME UNDETERMINED SCAFFOLD_275, WHOLE GENOME SHOTGUN SEQUENCE"/>
    <property type="match status" value="1"/>
</dbReference>
<name>A0A8I5U0A1_PONAB</name>
<organism evidence="2 3">
    <name type="scientific">Pongo abelii</name>
    <name type="common">Sumatran orangutan</name>
    <name type="synonym">Pongo pygmaeus abelii</name>
    <dbReference type="NCBI Taxonomy" id="9601"/>
    <lineage>
        <taxon>Eukaryota</taxon>
        <taxon>Metazoa</taxon>
        <taxon>Chordata</taxon>
        <taxon>Craniata</taxon>
        <taxon>Vertebrata</taxon>
        <taxon>Euteleostomi</taxon>
        <taxon>Mammalia</taxon>
        <taxon>Eutheria</taxon>
        <taxon>Euarchontoglires</taxon>
        <taxon>Primates</taxon>
        <taxon>Haplorrhini</taxon>
        <taxon>Catarrhini</taxon>
        <taxon>Hominidae</taxon>
        <taxon>Pongo</taxon>
    </lineage>
</organism>
<dbReference type="GeneTree" id="ENSGT00940000166143"/>
<keyword evidence="3" id="KW-1185">Reference proteome</keyword>
<dbReference type="PANTHER" id="PTHR12138">
    <property type="entry name" value="PRIMATE-EXPANDED PROTEIN FAMILY"/>
    <property type="match status" value="1"/>
</dbReference>
<dbReference type="Ensembl" id="ENSPPYT00000048144.1">
    <property type="protein sequence ID" value="ENSPPYP00000044312.1"/>
    <property type="gene ID" value="ENSPPYG00000034095.1"/>
</dbReference>